<evidence type="ECO:0000313" key="2">
    <source>
        <dbReference type="Proteomes" id="UP000299102"/>
    </source>
</evidence>
<dbReference type="AlphaFoldDB" id="A0A4C1WN77"/>
<dbReference type="PANTHER" id="PTHR31296">
    <property type="entry name" value="UPF0565 PROTEIN C2ORF69"/>
    <property type="match status" value="1"/>
</dbReference>
<evidence type="ECO:0000313" key="1">
    <source>
        <dbReference type="EMBL" id="GBP52473.1"/>
    </source>
</evidence>
<sequence>MLTRLLQGVTQRLKEMTAEELNESLIEDAHVDHKDEERAIEQNIKQKNGTASASVSSCACPEPKPVEQTWWLNNLCLDRSRLTIIGFSKGCVVLNQLLYEFHYTKTLTPEDKEALRFMGNIDSMYWLDGGHAGSKNTWLTSRSLLETLARLDINVFVHVSPYQVLDDRRPWIGREERSFVTLLTKLGAKVKRYMHVPLDSGSSSLPTHFSVLTNFKSIQEDHGD</sequence>
<proteinExistence type="predicted"/>
<accession>A0A4C1WN77</accession>
<dbReference type="Proteomes" id="UP000299102">
    <property type="component" value="Unassembled WGS sequence"/>
</dbReference>
<dbReference type="PANTHER" id="PTHR31296:SF1">
    <property type="entry name" value="MITOCHONDRIAL PROTEIN C2ORF69"/>
    <property type="match status" value="1"/>
</dbReference>
<protein>
    <submittedName>
        <fullName evidence="1">UPF0565 protein C2orf69 homolog</fullName>
    </submittedName>
</protein>
<gene>
    <name evidence="1" type="ORF">EVAR_32029_1</name>
</gene>
<dbReference type="OrthoDB" id="419333at2759"/>
<reference evidence="1 2" key="1">
    <citation type="journal article" date="2019" name="Commun. Biol.">
        <title>The bagworm genome reveals a unique fibroin gene that provides high tensile strength.</title>
        <authorList>
            <person name="Kono N."/>
            <person name="Nakamura H."/>
            <person name="Ohtoshi R."/>
            <person name="Tomita M."/>
            <person name="Numata K."/>
            <person name="Arakawa K."/>
        </authorList>
    </citation>
    <scope>NUCLEOTIDE SEQUENCE [LARGE SCALE GENOMIC DNA]</scope>
</reference>
<dbReference type="GO" id="GO:0005739">
    <property type="term" value="C:mitochondrion"/>
    <property type="evidence" value="ECO:0007669"/>
    <property type="project" value="TreeGrafter"/>
</dbReference>
<keyword evidence="2" id="KW-1185">Reference proteome</keyword>
<comment type="caution">
    <text evidence="1">The sequence shown here is derived from an EMBL/GenBank/DDBJ whole genome shotgun (WGS) entry which is preliminary data.</text>
</comment>
<dbReference type="InterPro" id="IPR018881">
    <property type="entry name" value="C2orf69_mit"/>
</dbReference>
<organism evidence="1 2">
    <name type="scientific">Eumeta variegata</name>
    <name type="common">Bagworm moth</name>
    <name type="synonym">Eumeta japonica</name>
    <dbReference type="NCBI Taxonomy" id="151549"/>
    <lineage>
        <taxon>Eukaryota</taxon>
        <taxon>Metazoa</taxon>
        <taxon>Ecdysozoa</taxon>
        <taxon>Arthropoda</taxon>
        <taxon>Hexapoda</taxon>
        <taxon>Insecta</taxon>
        <taxon>Pterygota</taxon>
        <taxon>Neoptera</taxon>
        <taxon>Endopterygota</taxon>
        <taxon>Lepidoptera</taxon>
        <taxon>Glossata</taxon>
        <taxon>Ditrysia</taxon>
        <taxon>Tineoidea</taxon>
        <taxon>Psychidae</taxon>
        <taxon>Oiketicinae</taxon>
        <taxon>Eumeta</taxon>
    </lineage>
</organism>
<dbReference type="Pfam" id="PF10561">
    <property type="entry name" value="C2orf69"/>
    <property type="match status" value="1"/>
</dbReference>
<name>A0A4C1WN77_EUMVA</name>
<dbReference type="EMBL" id="BGZK01000604">
    <property type="protein sequence ID" value="GBP52473.1"/>
    <property type="molecule type" value="Genomic_DNA"/>
</dbReference>